<dbReference type="AlphaFoldDB" id="A0A9W4GB10"/>
<comment type="caution">
    <text evidence="2">The sequence shown here is derived from an EMBL/GenBank/DDBJ whole genome shotgun (WGS) entry which is preliminary data.</text>
</comment>
<evidence type="ECO:0000313" key="3">
    <source>
        <dbReference type="Proteomes" id="UP000683417"/>
    </source>
</evidence>
<feature type="chain" id="PRO_5040861870" evidence="1">
    <location>
        <begin position="25"/>
        <end position="115"/>
    </location>
</feature>
<dbReference type="Proteomes" id="UP000683417">
    <property type="component" value="Unassembled WGS sequence"/>
</dbReference>
<sequence length="115" mass="12779">MQLLSATRTAALAGLLLQLLTAHGYPHYQCEHGELLSVQEIIDLSVNVKTRHNQDDHPAIPSGQPCKSYTISGPAGPYDETLLYYLIQVYGQPPKIQFSQKTENGWKQCSIINLV</sequence>
<proteinExistence type="predicted"/>
<gene>
    <name evidence="2" type="ORF">BGTH12_LOCUS417</name>
</gene>
<evidence type="ECO:0000313" key="2">
    <source>
        <dbReference type="EMBL" id="CAD6499059.1"/>
    </source>
</evidence>
<feature type="signal peptide" evidence="1">
    <location>
        <begin position="1"/>
        <end position="24"/>
    </location>
</feature>
<reference evidence="2" key="1">
    <citation type="submission" date="2020-10" db="EMBL/GenBank/DDBJ databases">
        <authorList>
            <person name="Muller C M."/>
        </authorList>
    </citation>
    <scope>NUCLEOTIDE SEQUENCE</scope>
    <source>
        <strain evidence="2">THUN-12</strain>
    </source>
</reference>
<accession>A0A9W4GB10</accession>
<protein>
    <submittedName>
        <fullName evidence="2">BgTH12-04711</fullName>
    </submittedName>
</protein>
<keyword evidence="1" id="KW-0732">Signal</keyword>
<evidence type="ECO:0000256" key="1">
    <source>
        <dbReference type="SAM" id="SignalP"/>
    </source>
</evidence>
<dbReference type="EMBL" id="CAJHIT010000001">
    <property type="protein sequence ID" value="CAD6499059.1"/>
    <property type="molecule type" value="Genomic_DNA"/>
</dbReference>
<name>A0A9W4GB10_BLUGR</name>
<organism evidence="2 3">
    <name type="scientific">Blumeria graminis f. sp. triticale</name>
    <dbReference type="NCBI Taxonomy" id="1689686"/>
    <lineage>
        <taxon>Eukaryota</taxon>
        <taxon>Fungi</taxon>
        <taxon>Dikarya</taxon>
        <taxon>Ascomycota</taxon>
        <taxon>Pezizomycotina</taxon>
        <taxon>Leotiomycetes</taxon>
        <taxon>Erysiphales</taxon>
        <taxon>Erysiphaceae</taxon>
        <taxon>Blumeria</taxon>
    </lineage>
</organism>